<evidence type="ECO:0000313" key="2">
    <source>
        <dbReference type="Proteomes" id="UP000054709"/>
    </source>
</evidence>
<reference evidence="1 2" key="1">
    <citation type="journal article" date="2015" name="Int. Biodeterior. Biodegradation">
        <title>Physiological and genetic screening methods for the isolation of methyl tert-butyl ether-degrading bacteria for bioremediation purposes.</title>
        <authorList>
            <person name="Guisado I.M."/>
            <person name="Purswani J."/>
            <person name="Gonzalez Lopez J."/>
            <person name="Pozo C."/>
        </authorList>
    </citation>
    <scope>NUCLEOTIDE SEQUENCE [LARGE SCALE GENOMIC DNA]</scope>
    <source>
        <strain evidence="1 2">SH7</strain>
    </source>
</reference>
<evidence type="ECO:0000313" key="1">
    <source>
        <dbReference type="EMBL" id="KTD83773.1"/>
    </source>
</evidence>
<proteinExistence type="predicted"/>
<dbReference type="AlphaFoldDB" id="A0A0W1AR54"/>
<dbReference type="Gene3D" id="3.90.550.10">
    <property type="entry name" value="Spore Coat Polysaccharide Biosynthesis Protein SpsA, Chain A"/>
    <property type="match status" value="1"/>
</dbReference>
<name>A0A0W1AR54_9BACL</name>
<evidence type="ECO:0008006" key="3">
    <source>
        <dbReference type="Google" id="ProtNLM"/>
    </source>
</evidence>
<gene>
    <name evidence="1" type="ORF">UQ64_26715</name>
</gene>
<dbReference type="InterPro" id="IPR029044">
    <property type="entry name" value="Nucleotide-diphossugar_trans"/>
</dbReference>
<sequence length="365" mass="43022">MIIFTSICANYLHKARTLAKSVKDNIPNCKFIICLTEQEMLPEFNYEYFDDIVLSKDAWEGNFNRFIFKHTIVEASTAVKGQFFKYLYANYEDENQFIYLDPDIYVYSDFIELKQLLITRPIVLCPHLLQPGNIDMELSSTSHGVYNLGFLAVNRSEEAQSFINWWAERLYLFCYDDIARGIFTDQKWIDLAPCFFDVEIFKHHGYDFAPWSLLNCDMTEQSGQYYVKGDPLRFIHYSGFGSSAEKCMNDWLPKGPHPFKDLYDKYAYYHNLNNSDNISKTKWTYAYYKSGEKINDLVRMDYRKDYDLMFSIENPFEMSNDFFNSKLNLNVNFKKYKSLSSKAISIIRSEGFGAFLKKLIRKIAK</sequence>
<dbReference type="EMBL" id="LCZJ02000037">
    <property type="protein sequence ID" value="KTD83773.1"/>
    <property type="molecule type" value="Genomic_DNA"/>
</dbReference>
<dbReference type="SUPFAM" id="SSF53448">
    <property type="entry name" value="Nucleotide-diphospho-sugar transferases"/>
    <property type="match status" value="1"/>
</dbReference>
<dbReference type="Proteomes" id="UP000054709">
    <property type="component" value="Unassembled WGS sequence"/>
</dbReference>
<organism evidence="1 2">
    <name type="scientific">Paenibacillus etheri</name>
    <dbReference type="NCBI Taxonomy" id="1306852"/>
    <lineage>
        <taxon>Bacteria</taxon>
        <taxon>Bacillati</taxon>
        <taxon>Bacillota</taxon>
        <taxon>Bacilli</taxon>
        <taxon>Bacillales</taxon>
        <taxon>Paenibacillaceae</taxon>
        <taxon>Paenibacillus</taxon>
    </lineage>
</organism>
<protein>
    <recommendedName>
        <fullName evidence="3">Glycosyl transferase</fullName>
    </recommendedName>
</protein>
<dbReference type="RefSeq" id="WP_060625868.1">
    <property type="nucleotide sequence ID" value="NZ_LCZJ02000037.1"/>
</dbReference>
<accession>A0A0W1AR54</accession>
<dbReference type="OrthoDB" id="186344at2"/>
<keyword evidence="2" id="KW-1185">Reference proteome</keyword>
<comment type="caution">
    <text evidence="1">The sequence shown here is derived from an EMBL/GenBank/DDBJ whole genome shotgun (WGS) entry which is preliminary data.</text>
</comment>